<feature type="domain" description="Protein kinase" evidence="3">
    <location>
        <begin position="1049"/>
        <end position="1409"/>
    </location>
</feature>
<dbReference type="Proteomes" id="UP001281761">
    <property type="component" value="Unassembled WGS sequence"/>
</dbReference>
<dbReference type="Gene3D" id="1.10.510.10">
    <property type="entry name" value="Transferase(Phosphotransferase) domain 1"/>
    <property type="match status" value="1"/>
</dbReference>
<evidence type="ECO:0000313" key="5">
    <source>
        <dbReference type="Proteomes" id="UP001281761"/>
    </source>
</evidence>
<dbReference type="InterPro" id="IPR001245">
    <property type="entry name" value="Ser-Thr/Tyr_kinase_cat_dom"/>
</dbReference>
<dbReference type="EMBL" id="JARBJD010000006">
    <property type="protein sequence ID" value="KAK2963430.1"/>
    <property type="molecule type" value="Genomic_DNA"/>
</dbReference>
<evidence type="ECO:0000259" key="3">
    <source>
        <dbReference type="PROSITE" id="PS50011"/>
    </source>
</evidence>
<feature type="transmembrane region" description="Helical" evidence="2">
    <location>
        <begin position="1084"/>
        <end position="1106"/>
    </location>
</feature>
<dbReference type="SUPFAM" id="SSF56112">
    <property type="entry name" value="Protein kinase-like (PK-like)"/>
    <property type="match status" value="1"/>
</dbReference>
<dbReference type="Pfam" id="PF07714">
    <property type="entry name" value="PK_Tyr_Ser-Thr"/>
    <property type="match status" value="1"/>
</dbReference>
<keyword evidence="2" id="KW-0472">Membrane</keyword>
<evidence type="ECO:0000256" key="2">
    <source>
        <dbReference type="SAM" id="Phobius"/>
    </source>
</evidence>
<accession>A0ABQ9YI41</accession>
<feature type="region of interest" description="Disordered" evidence="1">
    <location>
        <begin position="1137"/>
        <end position="1167"/>
    </location>
</feature>
<keyword evidence="2" id="KW-0812">Transmembrane</keyword>
<keyword evidence="5" id="KW-1185">Reference proteome</keyword>
<evidence type="ECO:0000313" key="4">
    <source>
        <dbReference type="EMBL" id="KAK2963430.1"/>
    </source>
</evidence>
<keyword evidence="2" id="KW-1133">Transmembrane helix</keyword>
<feature type="compositionally biased region" description="Polar residues" evidence="1">
    <location>
        <begin position="1139"/>
        <end position="1160"/>
    </location>
</feature>
<protein>
    <recommendedName>
        <fullName evidence="3">Protein kinase domain-containing protein</fullName>
    </recommendedName>
</protein>
<name>A0ABQ9YI41_9EUKA</name>
<sequence length="1424" mass="154699">MHGGGAIHFHNCPSIKLDSIFFRDNVAVSGNGYDLYFNATVPPITTQTMSNCFSTTTPAEKRFYPVTLQQTVFLPTPTNTRTLSVFETLSAAEDSASISVRSDLPVTGKLLLLVDNTGGSRQPEVGQVPLIGRVLVFTLVSSDVAQCTVNTGESGLLQDPLEDYSVVEASLTGYLIIIPTIQTITAPTYDGMMKTAQLEVRGNELEGTIALTFSVNGTAENFVARVTFTESVGTLEGTLFDADTPTNVNLKFNTKYTLTSAHQGSNPVLFWSDLSFTIEAEPSRLVLTSSQVNAGENGTTLTLTSRCLSIGLEYTILVVGTPTVSSGSNEKHTTTLTMTATSATSNTLSVSLYPFPGDLLYGYTYSVDEMKRTNDSPSVLIEKSTCVFSTPTEPERLVSVSSSSSFSDPQKSTLSLSFASRALLANTQYTITYRSTAIFSIPSHTKTITITTENDGSIASLDHSLYPIKEGSSRGEQLEFGLTYTVVSFERGNTSLLFDAESHSFSIPAEPSRIERASPSLNSRDRILSIQLEGRALPAGECTMSFVDSLGSTQNLSHTFEPGSPLMFSCAIDGFAGSAIEFGSTYTISTVELNGLEIVINAKTQFTVPSPSVFSSAELTFHNSLSTSCVLTVTGSNFVPDEDFVVSLTPTCTIPIRFSTPSSGRTGAMGVGWIGSLRFGEEYRITSIESDSGRDVVVMSEPFVLPPLQRPFEVILSVDSSSSDSSLFCGLPTDPCSSLDVGWEIIRKGRHDRSSLRVIDSAALSSSMSVPKGSHVMVSNGTSIKSTFHVPSHAASVSGEGLISVSSAFFDLLNLHVLIEHHSPTFCLLLCVDSTIELDNIQLSVSQSTPVGNHDAFECRWEHGAIQLRNCSTEISNSKLTHLSQGAIQMSHGHLSIDLCSFHDNSPNHADFPSLRRNVRCSEGGVVEVGSLAGCDGFEGSPGWFWMDDCSLAGSGLLQESALFVPSLSSQSTAMLEKKSKRFEISIVGTTLIPCGLSLDVFEILKDGKEGNTTQIPLTLESTSSFVETKLTIVVSESDLSTLSSKLEWKGRLLFGKNQTTESFVIQPSSSDRISQAIKNNMKWWIPLVAGLTVALILVIVVIGCIRRRHLKTKKDDIQTQEFDDIDEKQELDLENEQQRVVTGSTEDNTHLDPSQQYTRTEGGFSDGVAEDRPQMELCLVCTEPFNTVYVEKKPTLFHILHEQKQPIVNRRVAEIQLSKGVEYVSKAFPGCSLMSTLTSHLVCVGEDGTMILRMKNSSLDDMEDHPQLYDNSTVPFDAHNEFMSQHEPSVVPLLSDQADESPLPGMPLTADDGKRWQAPEEGKADQQSDERRAAVFRLGLVLFEMETGSVPFGENDAVNAHRNLEIGILPKMEDVMGEEMRSLIASCLSVDPSQRPTLSSIISTLSELKEPEQEEQKVDPAVF</sequence>
<proteinExistence type="predicted"/>
<organism evidence="4 5">
    <name type="scientific">Blattamonas nauphoetae</name>
    <dbReference type="NCBI Taxonomy" id="2049346"/>
    <lineage>
        <taxon>Eukaryota</taxon>
        <taxon>Metamonada</taxon>
        <taxon>Preaxostyla</taxon>
        <taxon>Oxymonadida</taxon>
        <taxon>Blattamonas</taxon>
    </lineage>
</organism>
<evidence type="ECO:0000256" key="1">
    <source>
        <dbReference type="SAM" id="MobiDB-lite"/>
    </source>
</evidence>
<feature type="region of interest" description="Disordered" evidence="1">
    <location>
        <begin position="1297"/>
        <end position="1331"/>
    </location>
</feature>
<reference evidence="4 5" key="1">
    <citation type="journal article" date="2022" name="bioRxiv">
        <title>Genomics of Preaxostyla Flagellates Illuminates Evolutionary Transitions and the Path Towards Mitochondrial Loss.</title>
        <authorList>
            <person name="Novak L.V.F."/>
            <person name="Treitli S.C."/>
            <person name="Pyrih J."/>
            <person name="Halakuc P."/>
            <person name="Pipaliya S.V."/>
            <person name="Vacek V."/>
            <person name="Brzon O."/>
            <person name="Soukal P."/>
            <person name="Eme L."/>
            <person name="Dacks J.B."/>
            <person name="Karnkowska A."/>
            <person name="Elias M."/>
            <person name="Hampl V."/>
        </authorList>
    </citation>
    <scope>NUCLEOTIDE SEQUENCE [LARGE SCALE GENOMIC DNA]</scope>
    <source>
        <strain evidence="4">NAU3</strain>
        <tissue evidence="4">Gut</tissue>
    </source>
</reference>
<dbReference type="InterPro" id="IPR000719">
    <property type="entry name" value="Prot_kinase_dom"/>
</dbReference>
<dbReference type="PROSITE" id="PS50011">
    <property type="entry name" value="PROTEIN_KINASE_DOM"/>
    <property type="match status" value="1"/>
</dbReference>
<comment type="caution">
    <text evidence="4">The sequence shown here is derived from an EMBL/GenBank/DDBJ whole genome shotgun (WGS) entry which is preliminary data.</text>
</comment>
<feature type="compositionally biased region" description="Basic and acidic residues" evidence="1">
    <location>
        <begin position="1312"/>
        <end position="1331"/>
    </location>
</feature>
<gene>
    <name evidence="4" type="ORF">BLNAU_1472</name>
</gene>
<dbReference type="InterPro" id="IPR011009">
    <property type="entry name" value="Kinase-like_dom_sf"/>
</dbReference>